<gene>
    <name evidence="1" type="ORF">CJU94_19470</name>
</gene>
<dbReference type="KEGG" id="parb:CJU94_19470"/>
<organism evidence="1 2">
    <name type="scientific">Paraburkholderia aromaticivorans</name>
    <dbReference type="NCBI Taxonomy" id="2026199"/>
    <lineage>
        <taxon>Bacteria</taxon>
        <taxon>Pseudomonadati</taxon>
        <taxon>Pseudomonadota</taxon>
        <taxon>Betaproteobacteria</taxon>
        <taxon>Burkholderiales</taxon>
        <taxon>Burkholderiaceae</taxon>
        <taxon>Paraburkholderia</taxon>
    </lineage>
</organism>
<dbReference type="RefSeq" id="WP_095420091.1">
    <property type="nucleotide sequence ID" value="NZ_CP022989.1"/>
</dbReference>
<dbReference type="Proteomes" id="UP000215158">
    <property type="component" value="Chromosome 1"/>
</dbReference>
<dbReference type="Pfam" id="PF10109">
    <property type="entry name" value="Phage_TAC_7"/>
    <property type="match status" value="1"/>
</dbReference>
<proteinExistence type="predicted"/>
<dbReference type="InterPro" id="IPR019289">
    <property type="entry name" value="Phage_tail_E/E"/>
</dbReference>
<protein>
    <recommendedName>
        <fullName evidence="3">Phage tail assembly protein</fullName>
    </recommendedName>
</protein>
<dbReference type="OrthoDB" id="9105406at2"/>
<name>A0A248VM95_9BURK</name>
<evidence type="ECO:0000313" key="1">
    <source>
        <dbReference type="EMBL" id="ASW00136.1"/>
    </source>
</evidence>
<sequence>MSDEQKKKPRKVVPDSITIELSKPIILKGTEETEISEIELKEPTLGQLQAFIKRTAKEHAVECMKWLISEISGVPMLALTNIGVRDYYKAQDYLTAFLTPPDEDDPEGNGEGSQ</sequence>
<keyword evidence="2" id="KW-1185">Reference proteome</keyword>
<evidence type="ECO:0008006" key="3">
    <source>
        <dbReference type="Google" id="ProtNLM"/>
    </source>
</evidence>
<dbReference type="AlphaFoldDB" id="A0A248VM95"/>
<dbReference type="EMBL" id="CP022989">
    <property type="protein sequence ID" value="ASW00136.1"/>
    <property type="molecule type" value="Genomic_DNA"/>
</dbReference>
<reference evidence="1 2" key="1">
    <citation type="submission" date="2017-08" db="EMBL/GenBank/DDBJ databases">
        <title>Identification and genetic characteristics of simultaneous BTEX- and naphthalene-degrading Paraburkholderia sp. BN5 isolated from petroleum-contaminated soil.</title>
        <authorList>
            <person name="Lee Y."/>
            <person name="Jeon C.O."/>
        </authorList>
    </citation>
    <scope>NUCLEOTIDE SEQUENCE [LARGE SCALE GENOMIC DNA]</scope>
    <source>
        <strain evidence="1 2">BN5</strain>
    </source>
</reference>
<accession>A0A248VM95</accession>
<evidence type="ECO:0000313" key="2">
    <source>
        <dbReference type="Proteomes" id="UP000215158"/>
    </source>
</evidence>